<feature type="domain" description="Glycosyltransferase 2-like" evidence="2">
    <location>
        <begin position="523"/>
        <end position="643"/>
    </location>
</feature>
<evidence type="ECO:0000259" key="2">
    <source>
        <dbReference type="Pfam" id="PF00535"/>
    </source>
</evidence>
<dbReference type="Gene3D" id="3.90.550.10">
    <property type="entry name" value="Spore Coat Polysaccharide Biosynthesis Protein SpsA, Chain A"/>
    <property type="match status" value="2"/>
</dbReference>
<dbReference type="Pfam" id="PF05045">
    <property type="entry name" value="RgpF"/>
    <property type="match status" value="1"/>
</dbReference>
<dbReference type="HOGENOM" id="CLU_294695_0_0_7"/>
<dbReference type="STRING" id="879212.DespoDRAFT_03466"/>
<keyword evidence="3" id="KW-0808">Transferase</keyword>
<evidence type="ECO:0000256" key="1">
    <source>
        <dbReference type="SAM" id="MobiDB-lite"/>
    </source>
</evidence>
<dbReference type="SUPFAM" id="SSF53448">
    <property type="entry name" value="Nucleotide-diphospho-sugar transferases"/>
    <property type="match status" value="2"/>
</dbReference>
<evidence type="ECO:0000313" key="4">
    <source>
        <dbReference type="Proteomes" id="UP000005778"/>
    </source>
</evidence>
<dbReference type="eggNOG" id="COG0463">
    <property type="taxonomic scope" value="Bacteria"/>
</dbReference>
<evidence type="ECO:0000313" key="3">
    <source>
        <dbReference type="EMBL" id="EIM65228.1"/>
    </source>
</evidence>
<feature type="region of interest" description="Disordered" evidence="1">
    <location>
        <begin position="1"/>
        <end position="22"/>
    </location>
</feature>
<dbReference type="OrthoDB" id="9807209at2"/>
<protein>
    <submittedName>
        <fullName evidence="3">Putative glycosyltransferase</fullName>
    </submittedName>
</protein>
<dbReference type="InterPro" id="IPR029044">
    <property type="entry name" value="Nucleotide-diphossugar_trans"/>
</dbReference>
<gene>
    <name evidence="3" type="ORF">DespoDRAFT_03466</name>
</gene>
<dbReference type="InterPro" id="IPR001173">
    <property type="entry name" value="Glyco_trans_2-like"/>
</dbReference>
<proteinExistence type="predicted"/>
<dbReference type="AlphaFoldDB" id="I5B6W5"/>
<accession>I5B6W5</accession>
<name>I5B6W5_9BACT</name>
<dbReference type="InterPro" id="IPR007739">
    <property type="entry name" value="RgpF"/>
</dbReference>
<dbReference type="eggNOG" id="COG3754">
    <property type="taxonomic scope" value="Bacteria"/>
</dbReference>
<dbReference type="GO" id="GO:0016757">
    <property type="term" value="F:glycosyltransferase activity"/>
    <property type="evidence" value="ECO:0007669"/>
    <property type="project" value="UniProtKB-KW"/>
</dbReference>
<feature type="domain" description="Glycosyltransferase 2-like" evidence="2">
    <location>
        <begin position="763"/>
        <end position="875"/>
    </location>
</feature>
<dbReference type="PANTHER" id="PTHR43179:SF7">
    <property type="entry name" value="RHAMNOSYLTRANSFERASE WBBL"/>
    <property type="match status" value="1"/>
</dbReference>
<organism evidence="3 4">
    <name type="scientific">Desulfobacter postgatei 2ac9</name>
    <dbReference type="NCBI Taxonomy" id="879212"/>
    <lineage>
        <taxon>Bacteria</taxon>
        <taxon>Pseudomonadati</taxon>
        <taxon>Thermodesulfobacteriota</taxon>
        <taxon>Desulfobacteria</taxon>
        <taxon>Desulfobacterales</taxon>
        <taxon>Desulfobacteraceae</taxon>
        <taxon>Desulfobacter</taxon>
    </lineage>
</organism>
<dbReference type="PANTHER" id="PTHR43179">
    <property type="entry name" value="RHAMNOSYLTRANSFERASE WBBL"/>
    <property type="match status" value="1"/>
</dbReference>
<dbReference type="eggNOG" id="COG1216">
    <property type="taxonomic scope" value="Bacteria"/>
</dbReference>
<reference evidence="3 4" key="2">
    <citation type="submission" date="2012-02" db="EMBL/GenBank/DDBJ databases">
        <title>Improved High-Quality Draft sequence of Desulfobacter postgatei 2ac9.</title>
        <authorList>
            <consortium name="US DOE Joint Genome Institute"/>
            <person name="Lucas S."/>
            <person name="Han J."/>
            <person name="Lapidus A."/>
            <person name="Cheng J.-F."/>
            <person name="Goodwin L."/>
            <person name="Pitluck S."/>
            <person name="Peters L."/>
            <person name="Ovchinnikova G."/>
            <person name="Held B."/>
            <person name="Detter J.C."/>
            <person name="Han C."/>
            <person name="Tapia R."/>
            <person name="Land M."/>
            <person name="Hauser L."/>
            <person name="Kyrpides N."/>
            <person name="Ivanova N."/>
            <person name="Pagani I."/>
            <person name="Orellana R."/>
            <person name="Lovley D."/>
            <person name="Woyke T."/>
        </authorList>
    </citation>
    <scope>NUCLEOTIDE SEQUENCE [LARGE SCALE GENOMIC DNA]</scope>
    <source>
        <strain evidence="3 4">2ac9</strain>
    </source>
</reference>
<dbReference type="Pfam" id="PF00535">
    <property type="entry name" value="Glycos_transf_2"/>
    <property type="match status" value="2"/>
</dbReference>
<sequence length="1028" mass="114940">MPPESNNNRDRKSTSLSSGDSRAVNALANGNRALRGGRFADAIDYYRHALEHQPELFLVVRPNLEYARSRLSPADAQDLSSQDDQFQSPQFSASVFSTGDRYALVIHVFYLDILGDLKASAAHFPESGDIFVTCPDSFSRIECDDIRSFFPRAEIIQVPNVNQDVGALMGLMAQVDFRDYGFICKIHSKKGNKCPEKWRRALLDGVLGSKAQVERTIRLFQSDDELMIGGAKQLFLHGPSNLWKNKALISNVFGPFLGDFDFERADWGFFAGTCFWIRTSILCKIKEHMDGLENRPGAYVDGGTAAHAAERMFGLLVAVNGGKVLLNDVTDPANHEIETSGYPAEGERRKVLMEALLSKVYPEPSAGMQLRGSLDLSEKFPTISGWLARIGDPSPRDIIVKVGNTKIESIASDLRKDLEQHGINKGHHAFTLPVPVSEKDGKPREVVLIDKETSRVIDQKTCRWISKKPDYVDFEGFLKASMTQPFIEAPFSEADKRSLAVMEGIANRFCAIAGKLESKPLISVIMPVYNRVAIVGEAIASVLAQSYHYFELIVVDDCSTDATESAVQAFHDDRIRLITLPENKGPSAARNAGLQVAQGEILAYLDSDNTWDDRYLAAIAGAFETLPDADAVYSGILLYRNRDSSPFAVRYGHYHRALLENRNYIDMNIFSHRRGLMDRMSGFDQNMKRYVDYDFILRASESGTVYSVPILLCRYNYNKADNTVTADPRYESHLNPIHKHLQARNAARLEASGHAGLDHPVAVIIPNWQSLDEINECLDALTAKDWKGQLKIIVIDNASDRDVVNYLVDREAAGDIDLIQNKRNYGFTYAVNQGIRRAHAGADILVLNNDAVVRKGAIQALQKACYSLPHAGMTVPRQILPAGTKTFQTHVPFASEDYDCDVNISAHHRNIARVPVFHNGKNLELSFAPFFAVYIQRDLIARIGVLDAEYGRHYRSDRVYCDMARNVGGKKIYYVPDAFVIHKLQKATDSLREMGPGSKEFDLMFTRNQWDKETAAQLGFRSAPWDTL</sequence>
<keyword evidence="4" id="KW-1185">Reference proteome</keyword>
<dbReference type="RefSeq" id="WP_004075202.1">
    <property type="nucleotide sequence ID" value="NZ_CM001488.1"/>
</dbReference>
<dbReference type="EMBL" id="CM001488">
    <property type="protein sequence ID" value="EIM65228.1"/>
    <property type="molecule type" value="Genomic_DNA"/>
</dbReference>
<dbReference type="Proteomes" id="UP000005778">
    <property type="component" value="Chromosome"/>
</dbReference>
<reference evidence="3 4" key="1">
    <citation type="submission" date="2011-09" db="EMBL/GenBank/DDBJ databases">
        <authorList>
            <consortium name="US DOE Joint Genome Institute (JGI-PGF)"/>
            <person name="Lucas S."/>
            <person name="Han J."/>
            <person name="Lapidus A."/>
            <person name="Cheng J.-F."/>
            <person name="Goodwin L."/>
            <person name="Pitluck S."/>
            <person name="Peters L."/>
            <person name="Land M.L."/>
            <person name="Hauser L."/>
            <person name="Orellana R."/>
            <person name="Lovley D."/>
            <person name="Woyke T.J."/>
        </authorList>
    </citation>
    <scope>NUCLEOTIDE SEQUENCE [LARGE SCALE GENOMIC DNA]</scope>
    <source>
        <strain evidence="3 4">2ac9</strain>
    </source>
</reference>